<dbReference type="EMBL" id="CM039430">
    <property type="protein sequence ID" value="KAI4345000.1"/>
    <property type="molecule type" value="Genomic_DNA"/>
</dbReference>
<evidence type="ECO:0000313" key="1">
    <source>
        <dbReference type="EMBL" id="KAI4345000.1"/>
    </source>
</evidence>
<reference evidence="1 2" key="1">
    <citation type="journal article" date="2022" name="DNA Res.">
        <title>Chromosomal-level genome assembly of the orchid tree Bauhinia variegata (Leguminosae; Cercidoideae) supports the allotetraploid origin hypothesis of Bauhinia.</title>
        <authorList>
            <person name="Zhong Y."/>
            <person name="Chen Y."/>
            <person name="Zheng D."/>
            <person name="Pang J."/>
            <person name="Liu Y."/>
            <person name="Luo S."/>
            <person name="Meng S."/>
            <person name="Qian L."/>
            <person name="Wei D."/>
            <person name="Dai S."/>
            <person name="Zhou R."/>
        </authorList>
    </citation>
    <scope>NUCLEOTIDE SEQUENCE [LARGE SCALE GENOMIC DNA]</scope>
    <source>
        <strain evidence="1">BV-YZ2020</strain>
    </source>
</reference>
<evidence type="ECO:0000313" key="2">
    <source>
        <dbReference type="Proteomes" id="UP000828941"/>
    </source>
</evidence>
<gene>
    <name evidence="1" type="ORF">L6164_012170</name>
</gene>
<dbReference type="Proteomes" id="UP000828941">
    <property type="component" value="Chromosome 5"/>
</dbReference>
<sequence>MKLIQISWSSAIYKYKSMPNKDICQILKVSYDDLDEIEKTTSIQIASFFKRESLETVKHLLVAGDFHPEASINMLIEKSLLNIENMNL</sequence>
<protein>
    <submittedName>
        <fullName evidence="1">Uncharacterized protein</fullName>
    </submittedName>
</protein>
<organism evidence="1 2">
    <name type="scientific">Bauhinia variegata</name>
    <name type="common">Purple orchid tree</name>
    <name type="synonym">Phanera variegata</name>
    <dbReference type="NCBI Taxonomy" id="167791"/>
    <lineage>
        <taxon>Eukaryota</taxon>
        <taxon>Viridiplantae</taxon>
        <taxon>Streptophyta</taxon>
        <taxon>Embryophyta</taxon>
        <taxon>Tracheophyta</taxon>
        <taxon>Spermatophyta</taxon>
        <taxon>Magnoliopsida</taxon>
        <taxon>eudicotyledons</taxon>
        <taxon>Gunneridae</taxon>
        <taxon>Pentapetalae</taxon>
        <taxon>rosids</taxon>
        <taxon>fabids</taxon>
        <taxon>Fabales</taxon>
        <taxon>Fabaceae</taxon>
        <taxon>Cercidoideae</taxon>
        <taxon>Cercideae</taxon>
        <taxon>Bauhiniinae</taxon>
        <taxon>Bauhinia</taxon>
    </lineage>
</organism>
<keyword evidence="2" id="KW-1185">Reference proteome</keyword>
<accession>A0ACB9P955</accession>
<name>A0ACB9P955_BAUVA</name>
<proteinExistence type="predicted"/>
<comment type="caution">
    <text evidence="1">The sequence shown here is derived from an EMBL/GenBank/DDBJ whole genome shotgun (WGS) entry which is preliminary data.</text>
</comment>